<protein>
    <submittedName>
        <fullName evidence="1">Uncharacterized protein</fullName>
    </submittedName>
</protein>
<reference evidence="1" key="1">
    <citation type="submission" date="2021-04" db="EMBL/GenBank/DDBJ databases">
        <title>Hybrid resistance and virulence plasmids from nosocomial Klebsiella pneumoniae isolates.</title>
        <authorList>
            <person name="Starkova P."/>
            <person name="Sulian O."/>
            <person name="Likholetova D."/>
            <person name="Ageevets V."/>
            <person name="Gostev V."/>
            <person name="Sopova J."/>
            <person name="Lebedeva M."/>
            <person name="Sidorenko S."/>
            <person name="Lazareva I."/>
        </authorList>
    </citation>
    <scope>NUCLEOTIDE SEQUENCE</scope>
    <source>
        <strain evidence="1">1659</strain>
        <plasmid evidence="1">phvKpST147_NDM1_1659</plasmid>
    </source>
</reference>
<keyword evidence="1" id="KW-0614">Plasmid</keyword>
<organism evidence="1">
    <name type="scientific">Klebsiella pneumoniae subsp. pneumoniae</name>
    <dbReference type="NCBI Taxonomy" id="72407"/>
    <lineage>
        <taxon>Bacteria</taxon>
        <taxon>Pseudomonadati</taxon>
        <taxon>Pseudomonadota</taxon>
        <taxon>Gammaproteobacteria</taxon>
        <taxon>Enterobacterales</taxon>
        <taxon>Enterobacteriaceae</taxon>
        <taxon>Klebsiella/Raoultella group</taxon>
        <taxon>Klebsiella</taxon>
        <taxon>Klebsiella pneumoniae complex</taxon>
    </lineage>
</organism>
<dbReference type="AlphaFoldDB" id="A0A8A9FUE9"/>
<sequence>MSTGSGPVCPPALRMSTGSGSVYPPALRMIPLHRPRLHASFDTTSDYSRH</sequence>
<name>A0A8A9FUE9_KLEPN</name>
<accession>A0A8A9FUE9</accession>
<dbReference type="RefSeq" id="WP_210253557.1">
    <property type="nucleotide sequence ID" value="NZ_CP072810.1"/>
</dbReference>
<proteinExistence type="predicted"/>
<evidence type="ECO:0000313" key="1">
    <source>
        <dbReference type="EMBL" id="QTR64679.1"/>
    </source>
</evidence>
<dbReference type="EMBL" id="CP072810">
    <property type="protein sequence ID" value="QTR64679.1"/>
    <property type="molecule type" value="Genomic_DNA"/>
</dbReference>
<gene>
    <name evidence="1" type="ORF">J8406_01395</name>
</gene>
<geneLocation type="plasmid" evidence="1">
    <name>phvKpST147_NDM1_1659</name>
</geneLocation>